<dbReference type="AlphaFoldDB" id="A0A1S2YPV3"/>
<dbReference type="GO" id="GO:0005634">
    <property type="term" value="C:nucleus"/>
    <property type="evidence" value="ECO:0007669"/>
    <property type="project" value="UniProtKB-SubCell"/>
</dbReference>
<reference evidence="5" key="2">
    <citation type="submission" date="2025-08" db="UniProtKB">
        <authorList>
            <consortium name="RefSeq"/>
        </authorList>
    </citation>
    <scope>IDENTIFICATION</scope>
    <source>
        <tissue evidence="5">Etiolated seedlings</tissue>
    </source>
</reference>
<dbReference type="KEGG" id="cam:101502388"/>
<evidence type="ECO:0000259" key="3">
    <source>
        <dbReference type="PROSITE" id="PS51320"/>
    </source>
</evidence>
<evidence type="ECO:0000313" key="5">
    <source>
        <dbReference type="RefSeq" id="XP_004508059.1"/>
    </source>
</evidence>
<dbReference type="Pfam" id="PF06200">
    <property type="entry name" value="tify"/>
    <property type="match status" value="1"/>
</dbReference>
<proteinExistence type="inferred from homology"/>
<gene>
    <name evidence="5" type="primary">LOC101502388</name>
</gene>
<dbReference type="PANTHER" id="PTHR33077">
    <property type="entry name" value="PROTEIN TIFY 4A-RELATED-RELATED"/>
    <property type="match status" value="1"/>
</dbReference>
<dbReference type="PaxDb" id="3827-XP_004508059.1"/>
<dbReference type="STRING" id="3827.A0A1S2YPV3"/>
<reference evidence="4" key="1">
    <citation type="journal article" date="2013" name="Nat. Biotechnol.">
        <title>Draft genome sequence of chickpea (Cicer arietinum) provides a resource for trait improvement.</title>
        <authorList>
            <person name="Varshney R.K."/>
            <person name="Song C."/>
            <person name="Saxena R.K."/>
            <person name="Azam S."/>
            <person name="Yu S."/>
            <person name="Sharpe A.G."/>
            <person name="Cannon S."/>
            <person name="Baek J."/>
            <person name="Rosen B.D."/>
            <person name="Tar'an B."/>
            <person name="Millan T."/>
            <person name="Zhang X."/>
            <person name="Ramsay L.D."/>
            <person name="Iwata A."/>
            <person name="Wang Y."/>
            <person name="Nelson W."/>
            <person name="Farmer A.D."/>
            <person name="Gaur P.M."/>
            <person name="Soderlund C."/>
            <person name="Penmetsa R.V."/>
            <person name="Xu C."/>
            <person name="Bharti A.K."/>
            <person name="He W."/>
            <person name="Winter P."/>
            <person name="Zhao S."/>
            <person name="Hane J.K."/>
            <person name="Carrasquilla-Garcia N."/>
            <person name="Condie J.A."/>
            <person name="Upadhyaya H.D."/>
            <person name="Luo M.C."/>
            <person name="Thudi M."/>
            <person name="Gowda C.L."/>
            <person name="Singh N.P."/>
            <person name="Lichtenzveig J."/>
            <person name="Gali K.K."/>
            <person name="Rubio J."/>
            <person name="Nadarajan N."/>
            <person name="Dolezel J."/>
            <person name="Bansal K.C."/>
            <person name="Xu X."/>
            <person name="Edwards D."/>
            <person name="Zhang G."/>
            <person name="Kahl G."/>
            <person name="Gil J."/>
            <person name="Singh K.B."/>
            <person name="Datta S.K."/>
            <person name="Jackson S.A."/>
            <person name="Wang J."/>
            <person name="Cook D.R."/>
        </authorList>
    </citation>
    <scope>NUCLEOTIDE SEQUENCE [LARGE SCALE GENOMIC DNA]</scope>
    <source>
        <strain evidence="4">cv. CDC Frontier</strain>
    </source>
</reference>
<dbReference type="PROSITE" id="PS51320">
    <property type="entry name" value="TIFY"/>
    <property type="match status" value="1"/>
</dbReference>
<evidence type="ECO:0000256" key="1">
    <source>
        <dbReference type="ARBA" id="ARBA00008614"/>
    </source>
</evidence>
<dbReference type="InterPro" id="IPR018467">
    <property type="entry name" value="CCT_CS"/>
</dbReference>
<evidence type="ECO:0000313" key="4">
    <source>
        <dbReference type="Proteomes" id="UP000087171"/>
    </source>
</evidence>
<comment type="similarity">
    <text evidence="1 2">Belongs to the TIFY/JAZ family.</text>
</comment>
<dbReference type="GO" id="GO:2000022">
    <property type="term" value="P:regulation of jasmonic acid mediated signaling pathway"/>
    <property type="evidence" value="ECO:0007669"/>
    <property type="project" value="UniProtKB-UniRule"/>
</dbReference>
<comment type="domain">
    <text evidence="2">The jas domain is required for interaction with COI1.</text>
</comment>
<dbReference type="SMART" id="SM00979">
    <property type="entry name" value="TIFY"/>
    <property type="match status" value="1"/>
</dbReference>
<comment type="subcellular location">
    <subcellularLocation>
        <location evidence="2">Nucleus</location>
    </subcellularLocation>
</comment>
<dbReference type="Pfam" id="PF09425">
    <property type="entry name" value="Jas_motif"/>
    <property type="match status" value="1"/>
</dbReference>
<dbReference type="Proteomes" id="UP000087171">
    <property type="component" value="Chromosome Ca7"/>
</dbReference>
<keyword evidence="2" id="KW-1184">Jasmonic acid signaling pathway</keyword>
<dbReference type="GO" id="GO:0031347">
    <property type="term" value="P:regulation of defense response"/>
    <property type="evidence" value="ECO:0007669"/>
    <property type="project" value="UniProtKB-UniRule"/>
</dbReference>
<keyword evidence="2" id="KW-0539">Nucleus</keyword>
<dbReference type="InterPro" id="IPR040390">
    <property type="entry name" value="TIFY/JAZ"/>
</dbReference>
<keyword evidence="4" id="KW-1185">Reference proteome</keyword>
<dbReference type="InterPro" id="IPR010399">
    <property type="entry name" value="Tify_dom"/>
</dbReference>
<dbReference type="GO" id="GO:0009611">
    <property type="term" value="P:response to wounding"/>
    <property type="evidence" value="ECO:0007669"/>
    <property type="project" value="UniProtKB-UniRule"/>
</dbReference>
<dbReference type="PANTHER" id="PTHR33077:SF67">
    <property type="entry name" value="PROTEIN TIFY"/>
    <property type="match status" value="1"/>
</dbReference>
<dbReference type="GeneID" id="101502388"/>
<feature type="domain" description="Tify" evidence="3">
    <location>
        <begin position="41"/>
        <end position="76"/>
    </location>
</feature>
<evidence type="ECO:0000256" key="2">
    <source>
        <dbReference type="RuleBase" id="RU369065"/>
    </source>
</evidence>
<organism evidence="4 5">
    <name type="scientific">Cicer arietinum</name>
    <name type="common">Chickpea</name>
    <name type="synonym">Garbanzo</name>
    <dbReference type="NCBI Taxonomy" id="3827"/>
    <lineage>
        <taxon>Eukaryota</taxon>
        <taxon>Viridiplantae</taxon>
        <taxon>Streptophyta</taxon>
        <taxon>Embryophyta</taxon>
        <taxon>Tracheophyta</taxon>
        <taxon>Spermatophyta</taxon>
        <taxon>Magnoliopsida</taxon>
        <taxon>eudicotyledons</taxon>
        <taxon>Gunneridae</taxon>
        <taxon>Pentapetalae</taxon>
        <taxon>rosids</taxon>
        <taxon>fabids</taxon>
        <taxon>Fabales</taxon>
        <taxon>Fabaceae</taxon>
        <taxon>Papilionoideae</taxon>
        <taxon>50 kb inversion clade</taxon>
        <taxon>NPAAA clade</taxon>
        <taxon>Hologalegina</taxon>
        <taxon>IRL clade</taxon>
        <taxon>Cicereae</taxon>
        <taxon>Cicer</taxon>
    </lineage>
</organism>
<protein>
    <recommendedName>
        <fullName evidence="2">Protein TIFY</fullName>
    </recommendedName>
    <alternativeName>
        <fullName evidence="2">Jasmonate ZIM domain-containing protein</fullName>
    </alternativeName>
</protein>
<dbReference type="RefSeq" id="XP_004508059.1">
    <property type="nucleotide sequence ID" value="XM_004508002.3"/>
</dbReference>
<comment type="function">
    <text evidence="2">Repressor of jasmonate responses.</text>
</comment>
<name>A0A1S2YPV3_CICAR</name>
<accession>A0A1S2YPV3</accession>
<dbReference type="OrthoDB" id="649989at2759"/>
<sequence length="179" mass="19605">MASADSINNNVGQRSDNINSFRHQDSVNNFSVNWPMAVTGQNAVTPQFAMLYNGSMCVYDGIPAQKVHEIMMMASANAKSSEMKSGIPFTSLISTSPSSPQGGTSNNLASLQSVSFPVEKSSICRIQEFPITRRQSLQMFLEKRKIRLGSKAPYTSSTSKKVNNVENNFSSVLRLLEGK</sequence>